<gene>
    <name evidence="1" type="ORF">FA13DRAFT_1819702</name>
</gene>
<sequence>MSDADQTGLDEVVKCPVSGCTLTVDIVLRSSDKVLIGAHQANLAQFSEGFPSSDVVTAPKEPVDLAESGDVLALLVHFMHKCRHPNLANLMKAKPPRKRLFALAEAAEKYMVYPAMSVCNLRIAERMEDDLLNTFAYATKFDYLDIADKVAPHLIDMNAALIRRSLAGAHSNVLLAWFCYREQFLEIADAMAADPQELSLEEVGGLPCTSDVALWRKFRNAVVAALPQTTNDRLGLLGYSVTRKGVGPQFVTECKVYKSLDLEKTCVSGICPVRARRWEAECSQALAEVRPFSTFLSHAAAPSETRNWNWIRIGGTDRR</sequence>
<evidence type="ECO:0000313" key="2">
    <source>
        <dbReference type="Proteomes" id="UP000298030"/>
    </source>
</evidence>
<protein>
    <recommendedName>
        <fullName evidence="3">BTB domain-containing protein</fullName>
    </recommendedName>
</protein>
<comment type="caution">
    <text evidence="1">The sequence shown here is derived from an EMBL/GenBank/DDBJ whole genome shotgun (WGS) entry which is preliminary data.</text>
</comment>
<evidence type="ECO:0008006" key="3">
    <source>
        <dbReference type="Google" id="ProtNLM"/>
    </source>
</evidence>
<proteinExistence type="predicted"/>
<evidence type="ECO:0000313" key="1">
    <source>
        <dbReference type="EMBL" id="TEB21270.1"/>
    </source>
</evidence>
<dbReference type="STRING" id="71717.A0A4Y7SHA1"/>
<keyword evidence="2" id="KW-1185">Reference proteome</keyword>
<dbReference type="InterPro" id="IPR011333">
    <property type="entry name" value="SKP1/BTB/POZ_sf"/>
</dbReference>
<dbReference type="EMBL" id="QPFP01000116">
    <property type="protein sequence ID" value="TEB21270.1"/>
    <property type="molecule type" value="Genomic_DNA"/>
</dbReference>
<reference evidence="1 2" key="1">
    <citation type="journal article" date="2019" name="Nat. Ecol. Evol.">
        <title>Megaphylogeny resolves global patterns of mushroom evolution.</title>
        <authorList>
            <person name="Varga T."/>
            <person name="Krizsan K."/>
            <person name="Foldi C."/>
            <person name="Dima B."/>
            <person name="Sanchez-Garcia M."/>
            <person name="Sanchez-Ramirez S."/>
            <person name="Szollosi G.J."/>
            <person name="Szarkandi J.G."/>
            <person name="Papp V."/>
            <person name="Albert L."/>
            <person name="Andreopoulos W."/>
            <person name="Angelini C."/>
            <person name="Antonin V."/>
            <person name="Barry K.W."/>
            <person name="Bougher N.L."/>
            <person name="Buchanan P."/>
            <person name="Buyck B."/>
            <person name="Bense V."/>
            <person name="Catcheside P."/>
            <person name="Chovatia M."/>
            <person name="Cooper J."/>
            <person name="Damon W."/>
            <person name="Desjardin D."/>
            <person name="Finy P."/>
            <person name="Geml J."/>
            <person name="Haridas S."/>
            <person name="Hughes K."/>
            <person name="Justo A."/>
            <person name="Karasinski D."/>
            <person name="Kautmanova I."/>
            <person name="Kiss B."/>
            <person name="Kocsube S."/>
            <person name="Kotiranta H."/>
            <person name="LaButti K.M."/>
            <person name="Lechner B.E."/>
            <person name="Liimatainen K."/>
            <person name="Lipzen A."/>
            <person name="Lukacs Z."/>
            <person name="Mihaltcheva S."/>
            <person name="Morgado L.N."/>
            <person name="Niskanen T."/>
            <person name="Noordeloos M.E."/>
            <person name="Ohm R.A."/>
            <person name="Ortiz-Santana B."/>
            <person name="Ovrebo C."/>
            <person name="Racz N."/>
            <person name="Riley R."/>
            <person name="Savchenko A."/>
            <person name="Shiryaev A."/>
            <person name="Soop K."/>
            <person name="Spirin V."/>
            <person name="Szebenyi C."/>
            <person name="Tomsovsky M."/>
            <person name="Tulloss R.E."/>
            <person name="Uehling J."/>
            <person name="Grigoriev I.V."/>
            <person name="Vagvolgyi C."/>
            <person name="Papp T."/>
            <person name="Martin F.M."/>
            <person name="Miettinen O."/>
            <person name="Hibbett D.S."/>
            <person name="Nagy L.G."/>
        </authorList>
    </citation>
    <scope>NUCLEOTIDE SEQUENCE [LARGE SCALE GENOMIC DNA]</scope>
    <source>
        <strain evidence="1 2">FP101781</strain>
    </source>
</reference>
<dbReference type="Proteomes" id="UP000298030">
    <property type="component" value="Unassembled WGS sequence"/>
</dbReference>
<accession>A0A4Y7SHA1</accession>
<organism evidence="1 2">
    <name type="scientific">Coprinellus micaceus</name>
    <name type="common">Glistening ink-cap mushroom</name>
    <name type="synonym">Coprinus micaceus</name>
    <dbReference type="NCBI Taxonomy" id="71717"/>
    <lineage>
        <taxon>Eukaryota</taxon>
        <taxon>Fungi</taxon>
        <taxon>Dikarya</taxon>
        <taxon>Basidiomycota</taxon>
        <taxon>Agaricomycotina</taxon>
        <taxon>Agaricomycetes</taxon>
        <taxon>Agaricomycetidae</taxon>
        <taxon>Agaricales</taxon>
        <taxon>Agaricineae</taxon>
        <taxon>Psathyrellaceae</taxon>
        <taxon>Coprinellus</taxon>
    </lineage>
</organism>
<dbReference type="OrthoDB" id="3057577at2759"/>
<dbReference type="Gene3D" id="3.30.710.10">
    <property type="entry name" value="Potassium Channel Kv1.1, Chain A"/>
    <property type="match status" value="1"/>
</dbReference>
<dbReference type="AlphaFoldDB" id="A0A4Y7SHA1"/>
<name>A0A4Y7SHA1_COPMI</name>